<reference evidence="2 3" key="1">
    <citation type="journal article" date="2021" name="Elife">
        <title>Chloroplast acquisition without the gene transfer in kleptoplastic sea slugs, Plakobranchus ocellatus.</title>
        <authorList>
            <person name="Maeda T."/>
            <person name="Takahashi S."/>
            <person name="Yoshida T."/>
            <person name="Shimamura S."/>
            <person name="Takaki Y."/>
            <person name="Nagai Y."/>
            <person name="Toyoda A."/>
            <person name="Suzuki Y."/>
            <person name="Arimoto A."/>
            <person name="Ishii H."/>
            <person name="Satoh N."/>
            <person name="Nishiyama T."/>
            <person name="Hasebe M."/>
            <person name="Maruyama T."/>
            <person name="Minagawa J."/>
            <person name="Obokata J."/>
            <person name="Shigenobu S."/>
        </authorList>
    </citation>
    <scope>NUCLEOTIDE SEQUENCE [LARGE SCALE GENOMIC DNA]</scope>
</reference>
<feature type="signal peptide" evidence="1">
    <location>
        <begin position="1"/>
        <end position="16"/>
    </location>
</feature>
<dbReference type="Proteomes" id="UP000735302">
    <property type="component" value="Unassembled WGS sequence"/>
</dbReference>
<accession>A0AAV3YUU2</accession>
<keyword evidence="1" id="KW-0732">Signal</keyword>
<sequence length="107" mass="12098">MLIAILLWILISFTDAKREPDPRCVDEVNKVTRDLVADSRIRRLKKTLERRPIANNRTLEVEFTKIELDPALRKGKASNSPGLDGVAKEMQGHLGPSAKLLHLFNRA</sequence>
<feature type="chain" id="PRO_5043808571" evidence="1">
    <location>
        <begin position="17"/>
        <end position="107"/>
    </location>
</feature>
<name>A0AAV3YUU2_9GAST</name>
<organism evidence="2 3">
    <name type="scientific">Plakobranchus ocellatus</name>
    <dbReference type="NCBI Taxonomy" id="259542"/>
    <lineage>
        <taxon>Eukaryota</taxon>
        <taxon>Metazoa</taxon>
        <taxon>Spiralia</taxon>
        <taxon>Lophotrochozoa</taxon>
        <taxon>Mollusca</taxon>
        <taxon>Gastropoda</taxon>
        <taxon>Heterobranchia</taxon>
        <taxon>Euthyneura</taxon>
        <taxon>Panpulmonata</taxon>
        <taxon>Sacoglossa</taxon>
        <taxon>Placobranchoidea</taxon>
        <taxon>Plakobranchidae</taxon>
        <taxon>Plakobranchus</taxon>
    </lineage>
</organism>
<evidence type="ECO:0000313" key="2">
    <source>
        <dbReference type="EMBL" id="GFN86199.1"/>
    </source>
</evidence>
<evidence type="ECO:0000256" key="1">
    <source>
        <dbReference type="SAM" id="SignalP"/>
    </source>
</evidence>
<dbReference type="AlphaFoldDB" id="A0AAV3YUU2"/>
<keyword evidence="3" id="KW-1185">Reference proteome</keyword>
<comment type="caution">
    <text evidence="2">The sequence shown here is derived from an EMBL/GenBank/DDBJ whole genome shotgun (WGS) entry which is preliminary data.</text>
</comment>
<gene>
    <name evidence="2" type="ORF">PoB_001270500</name>
</gene>
<dbReference type="EMBL" id="BLXT01001502">
    <property type="protein sequence ID" value="GFN86199.1"/>
    <property type="molecule type" value="Genomic_DNA"/>
</dbReference>
<protein>
    <submittedName>
        <fullName evidence="2">Uncharacterized protein</fullName>
    </submittedName>
</protein>
<proteinExistence type="predicted"/>
<evidence type="ECO:0000313" key="3">
    <source>
        <dbReference type="Proteomes" id="UP000735302"/>
    </source>
</evidence>